<protein>
    <submittedName>
        <fullName evidence="2">Uncharacterized protein</fullName>
    </submittedName>
</protein>
<organism evidence="2">
    <name type="scientific">marine metagenome</name>
    <dbReference type="NCBI Taxonomy" id="408172"/>
    <lineage>
        <taxon>unclassified sequences</taxon>
        <taxon>metagenomes</taxon>
        <taxon>ecological metagenomes</taxon>
    </lineage>
</organism>
<evidence type="ECO:0000256" key="1">
    <source>
        <dbReference type="SAM" id="Phobius"/>
    </source>
</evidence>
<keyword evidence="1" id="KW-0812">Transmembrane</keyword>
<feature type="transmembrane region" description="Helical" evidence="1">
    <location>
        <begin position="63"/>
        <end position="82"/>
    </location>
</feature>
<feature type="transmembrane region" description="Helical" evidence="1">
    <location>
        <begin position="125"/>
        <end position="147"/>
    </location>
</feature>
<dbReference type="AlphaFoldDB" id="A0A382NQ21"/>
<feature type="non-terminal residue" evidence="2">
    <location>
        <position position="169"/>
    </location>
</feature>
<dbReference type="EMBL" id="UINC01101211">
    <property type="protein sequence ID" value="SVC61842.1"/>
    <property type="molecule type" value="Genomic_DNA"/>
</dbReference>
<keyword evidence="1" id="KW-1133">Transmembrane helix</keyword>
<keyword evidence="1" id="KW-0472">Membrane</keyword>
<sequence length="169" mass="19535">MTKSPNQFLTKWINFWVFVFCISVLAIEGHGGEAAIILLFTMAYIFITNNDDRSKYKLNGNEIIFITLVILFWLLNLLNTLFQPEGLEFENTRMALRAMDNPMRWLLMLPIFFLFRRYKLDWRVISIGLSIGVFISVIVAAYEVYFIGTGRTSGTMNHVITFGELMVAV</sequence>
<reference evidence="2" key="1">
    <citation type="submission" date="2018-05" db="EMBL/GenBank/DDBJ databases">
        <authorList>
            <person name="Lanie J.A."/>
            <person name="Ng W.-L."/>
            <person name="Kazmierczak K.M."/>
            <person name="Andrzejewski T.M."/>
            <person name="Davidsen T.M."/>
            <person name="Wayne K.J."/>
            <person name="Tettelin H."/>
            <person name="Glass J.I."/>
            <person name="Rusch D."/>
            <person name="Podicherti R."/>
            <person name="Tsui H.-C.T."/>
            <person name="Winkler M.E."/>
        </authorList>
    </citation>
    <scope>NUCLEOTIDE SEQUENCE</scope>
</reference>
<accession>A0A382NQ21</accession>
<feature type="non-terminal residue" evidence="2">
    <location>
        <position position="1"/>
    </location>
</feature>
<evidence type="ECO:0000313" key="2">
    <source>
        <dbReference type="EMBL" id="SVC61842.1"/>
    </source>
</evidence>
<gene>
    <name evidence="2" type="ORF">METZ01_LOCUS314696</name>
</gene>
<proteinExistence type="predicted"/>
<feature type="transmembrane region" description="Helical" evidence="1">
    <location>
        <begin position="12"/>
        <end position="28"/>
    </location>
</feature>
<name>A0A382NQ21_9ZZZZ</name>